<feature type="transmembrane region" description="Helical" evidence="5">
    <location>
        <begin position="99"/>
        <end position="122"/>
    </location>
</feature>
<feature type="transmembrane region" description="Helical" evidence="5">
    <location>
        <begin position="75"/>
        <end position="93"/>
    </location>
</feature>
<dbReference type="RefSeq" id="WP_217155149.1">
    <property type="nucleotide sequence ID" value="NZ_VOMB01000006.1"/>
</dbReference>
<evidence type="ECO:0000256" key="4">
    <source>
        <dbReference type="ARBA" id="ARBA00023136"/>
    </source>
</evidence>
<protein>
    <submittedName>
        <fullName evidence="6">Isoprenylcysteine carboxylmethyltransferase family protein</fullName>
    </submittedName>
</protein>
<dbReference type="EMBL" id="VOMB01000006">
    <property type="protein sequence ID" value="MBU9763104.1"/>
    <property type="molecule type" value="Genomic_DNA"/>
</dbReference>
<feature type="transmembrane region" description="Helical" evidence="5">
    <location>
        <begin position="36"/>
        <end position="54"/>
    </location>
</feature>
<evidence type="ECO:0000256" key="3">
    <source>
        <dbReference type="ARBA" id="ARBA00022989"/>
    </source>
</evidence>
<keyword evidence="4 5" id="KW-0472">Membrane</keyword>
<keyword evidence="7" id="KW-1185">Reference proteome</keyword>
<evidence type="ECO:0000256" key="1">
    <source>
        <dbReference type="ARBA" id="ARBA00004127"/>
    </source>
</evidence>
<gene>
    <name evidence="6" type="ORF">FR943_04500</name>
</gene>
<proteinExistence type="predicted"/>
<sequence>MKSILKMLLSGFLLMSALWLLLFVPAGTLNYWQAWLFFAVLLAASWVASIYLLRKSPAILERRMMASESRGVQKVLSVATYVFWIALVVVSALDHRFGWSTVPIPLCLVGFVLIVVGIGGVTQVFAQNSHAAITIRVEEDQPLISTGVYALVRHPMYTFNTFLYTGTPLALGSYWGLLFAIPAPLIFALRICDEEKLLREELTGYGSYMQKVPHRLVPGLW</sequence>
<comment type="subcellular location">
    <subcellularLocation>
        <location evidence="1">Endomembrane system</location>
        <topology evidence="1">Multi-pass membrane protein</topology>
    </subcellularLocation>
</comment>
<dbReference type="Pfam" id="PF04191">
    <property type="entry name" value="PEMT"/>
    <property type="match status" value="1"/>
</dbReference>
<dbReference type="Proteomes" id="UP000812982">
    <property type="component" value="Unassembled WGS sequence"/>
</dbReference>
<evidence type="ECO:0000313" key="6">
    <source>
        <dbReference type="EMBL" id="MBU9763104.1"/>
    </source>
</evidence>
<evidence type="ECO:0000256" key="5">
    <source>
        <dbReference type="SAM" id="Phobius"/>
    </source>
</evidence>
<keyword evidence="2 5" id="KW-0812">Transmembrane</keyword>
<evidence type="ECO:0000313" key="7">
    <source>
        <dbReference type="Proteomes" id="UP000812982"/>
    </source>
</evidence>
<comment type="caution">
    <text evidence="6">The sequence shown here is derived from an EMBL/GenBank/DDBJ whole genome shotgun (WGS) entry which is preliminary data.</text>
</comment>
<evidence type="ECO:0000256" key="2">
    <source>
        <dbReference type="ARBA" id="ARBA00022692"/>
    </source>
</evidence>
<organism evidence="6 7">
    <name type="scientific">[Mycobacterium] fortunisiensis</name>
    <dbReference type="NCBI Taxonomy" id="2600579"/>
    <lineage>
        <taxon>Bacteria</taxon>
        <taxon>Bacillati</taxon>
        <taxon>Actinomycetota</taxon>
        <taxon>Actinomycetes</taxon>
        <taxon>Mycobacteriales</taxon>
        <taxon>Mycobacteriaceae</taxon>
        <taxon>Mycolicibacterium</taxon>
    </lineage>
</organism>
<dbReference type="PANTHER" id="PTHR43847">
    <property type="entry name" value="BLL3993 PROTEIN"/>
    <property type="match status" value="1"/>
</dbReference>
<keyword evidence="3 5" id="KW-1133">Transmembrane helix</keyword>
<reference evidence="6 7" key="1">
    <citation type="journal article" date="2021" name="Sci. Rep.">
        <title>Phenotypic and genomic hallmarks of a novel, potentially pathogenic rapidly growing Mycobacterium species related to the Mycobacterium fortuitum complex.</title>
        <authorList>
            <person name="Gharbi R."/>
            <person name="Khanna V."/>
            <person name="Frigui W."/>
            <person name="Mhenni B."/>
            <person name="Brosch R."/>
            <person name="Mardassi H."/>
        </authorList>
    </citation>
    <scope>NUCLEOTIDE SEQUENCE [LARGE SCALE GENOMIC DNA]</scope>
    <source>
        <strain evidence="6 7">TNTM28</strain>
    </source>
</reference>
<dbReference type="InterPro" id="IPR007318">
    <property type="entry name" value="Phopholipid_MeTrfase"/>
</dbReference>
<feature type="transmembrane region" description="Helical" evidence="5">
    <location>
        <begin position="169"/>
        <end position="189"/>
    </location>
</feature>
<name>A0ABS6KHP7_9MYCO</name>
<dbReference type="PANTHER" id="PTHR43847:SF1">
    <property type="entry name" value="BLL3993 PROTEIN"/>
    <property type="match status" value="1"/>
</dbReference>
<accession>A0ABS6KHP7</accession>
<dbReference type="InterPro" id="IPR052527">
    <property type="entry name" value="Metal_cation-efflux_comp"/>
</dbReference>